<dbReference type="AlphaFoldDB" id="A0A1G7CA44"/>
<dbReference type="Proteomes" id="UP000199321">
    <property type="component" value="Unassembled WGS sequence"/>
</dbReference>
<dbReference type="STRING" id="227084.SAMN05421855_101269"/>
<sequence>MKIKLILVALSLSFLSCKSYVQVYETKADNIKTIENAYVFENDSLTITYNFWQEKGLMEFVIYNKLEVPLYIDWRKSSYVDNSVKLNYWEDVETTNALFRSYYSTSFYGMRNSSGRSTATKSKQERITFIPPKAIYSRAQYYLLPRTDLILDKTDSFKEVPLYDTSKKNTKVYTKAFTKEESPLIFRNFLTFSLTEAFNSEFYVDNQFHISKILKMEDKHFYGKDGKLVRTRNKNLPFQDDRYFFINLAHQKKTFKVRRVHIK</sequence>
<gene>
    <name evidence="2" type="ORF">SAMN05421855_101269</name>
</gene>
<feature type="signal peptide" evidence="1">
    <location>
        <begin position="1"/>
        <end position="21"/>
    </location>
</feature>
<evidence type="ECO:0008006" key="4">
    <source>
        <dbReference type="Google" id="ProtNLM"/>
    </source>
</evidence>
<feature type="chain" id="PRO_5011792514" description="DUF3108 domain-containing protein" evidence="1">
    <location>
        <begin position="22"/>
        <end position="263"/>
    </location>
</feature>
<proteinExistence type="predicted"/>
<dbReference type="RefSeq" id="WP_093139591.1">
    <property type="nucleotide sequence ID" value="NZ_BMWO01000001.1"/>
</dbReference>
<dbReference type="EMBL" id="FNBA01000001">
    <property type="protein sequence ID" value="SDE36187.1"/>
    <property type="molecule type" value="Genomic_DNA"/>
</dbReference>
<protein>
    <recommendedName>
        <fullName evidence="4">DUF3108 domain-containing protein</fullName>
    </recommendedName>
</protein>
<evidence type="ECO:0000256" key="1">
    <source>
        <dbReference type="SAM" id="SignalP"/>
    </source>
</evidence>
<name>A0A1G7CA44_9FLAO</name>
<dbReference type="PROSITE" id="PS51257">
    <property type="entry name" value="PROKAR_LIPOPROTEIN"/>
    <property type="match status" value="1"/>
</dbReference>
<keyword evidence="3" id="KW-1185">Reference proteome</keyword>
<evidence type="ECO:0000313" key="3">
    <source>
        <dbReference type="Proteomes" id="UP000199321"/>
    </source>
</evidence>
<organism evidence="2 3">
    <name type="scientific">Ulvibacter litoralis</name>
    <dbReference type="NCBI Taxonomy" id="227084"/>
    <lineage>
        <taxon>Bacteria</taxon>
        <taxon>Pseudomonadati</taxon>
        <taxon>Bacteroidota</taxon>
        <taxon>Flavobacteriia</taxon>
        <taxon>Flavobacteriales</taxon>
        <taxon>Flavobacteriaceae</taxon>
        <taxon>Ulvibacter</taxon>
    </lineage>
</organism>
<evidence type="ECO:0000313" key="2">
    <source>
        <dbReference type="EMBL" id="SDE36187.1"/>
    </source>
</evidence>
<dbReference type="OrthoDB" id="1093087at2"/>
<accession>A0A1G7CA44</accession>
<keyword evidence="1" id="KW-0732">Signal</keyword>
<reference evidence="2 3" key="1">
    <citation type="submission" date="2016-10" db="EMBL/GenBank/DDBJ databases">
        <authorList>
            <person name="de Groot N.N."/>
        </authorList>
    </citation>
    <scope>NUCLEOTIDE SEQUENCE [LARGE SCALE GENOMIC DNA]</scope>
    <source>
        <strain evidence="2 3">DSM 16195</strain>
    </source>
</reference>